<proteinExistence type="inferred from homology"/>
<keyword evidence="2 3" id="KW-0648">Protein biosynthesis</keyword>
<dbReference type="InterPro" id="IPR002661">
    <property type="entry name" value="Ribosome_recyc_fac"/>
</dbReference>
<feature type="domain" description="Ribosome recycling factor" evidence="4">
    <location>
        <begin position="21"/>
        <end position="182"/>
    </location>
</feature>
<protein>
    <recommendedName>
        <fullName evidence="3">Ribosome-recycling factor</fullName>
        <shortName evidence="3">RRF</shortName>
    </recommendedName>
    <alternativeName>
        <fullName evidence="3">Ribosome-releasing factor</fullName>
    </alternativeName>
</protein>
<dbReference type="Proteomes" id="UP000034498">
    <property type="component" value="Unassembled WGS sequence"/>
</dbReference>
<keyword evidence="3" id="KW-0963">Cytoplasm</keyword>
<evidence type="ECO:0000256" key="1">
    <source>
        <dbReference type="ARBA" id="ARBA00005912"/>
    </source>
</evidence>
<dbReference type="GO" id="GO:0043023">
    <property type="term" value="F:ribosomal large subunit binding"/>
    <property type="evidence" value="ECO:0007669"/>
    <property type="project" value="TreeGrafter"/>
</dbReference>
<dbReference type="STRING" id="1618336.US94_C0024G0006"/>
<evidence type="ECO:0000256" key="2">
    <source>
        <dbReference type="ARBA" id="ARBA00022917"/>
    </source>
</evidence>
<reference evidence="5 6" key="1">
    <citation type="journal article" date="2015" name="Nature">
        <title>rRNA introns, odd ribosomes, and small enigmatic genomes across a large radiation of phyla.</title>
        <authorList>
            <person name="Brown C.T."/>
            <person name="Hug L.A."/>
            <person name="Thomas B.C."/>
            <person name="Sharon I."/>
            <person name="Castelle C.J."/>
            <person name="Singh A."/>
            <person name="Wilkins M.J."/>
            <person name="Williams K.H."/>
            <person name="Banfield J.F."/>
        </authorList>
    </citation>
    <scope>NUCLEOTIDE SEQUENCE [LARGE SCALE GENOMIC DNA]</scope>
</reference>
<dbReference type="Gene3D" id="1.10.132.20">
    <property type="entry name" value="Ribosome-recycling factor"/>
    <property type="match status" value="1"/>
</dbReference>
<gene>
    <name evidence="3" type="primary">frr</name>
    <name evidence="5" type="ORF">US94_C0024G0006</name>
</gene>
<organism evidence="5 6">
    <name type="scientific">Berkelbacteria bacterium GW2011_GWB1_38_5</name>
    <dbReference type="NCBI Taxonomy" id="1618336"/>
    <lineage>
        <taxon>Bacteria</taxon>
        <taxon>Candidatus Berkelbacteria</taxon>
    </lineage>
</organism>
<dbReference type="HAMAP" id="MF_00040">
    <property type="entry name" value="RRF"/>
    <property type="match status" value="1"/>
</dbReference>
<evidence type="ECO:0000313" key="6">
    <source>
        <dbReference type="Proteomes" id="UP000034498"/>
    </source>
</evidence>
<dbReference type="AlphaFoldDB" id="A0A0G0K4U2"/>
<dbReference type="GO" id="GO:0006415">
    <property type="term" value="P:translational termination"/>
    <property type="evidence" value="ECO:0007669"/>
    <property type="project" value="UniProtKB-UniRule"/>
</dbReference>
<evidence type="ECO:0000256" key="3">
    <source>
        <dbReference type="HAMAP-Rule" id="MF_00040"/>
    </source>
</evidence>
<dbReference type="PANTHER" id="PTHR20982">
    <property type="entry name" value="RIBOSOME RECYCLING FACTOR"/>
    <property type="match status" value="1"/>
</dbReference>
<dbReference type="InterPro" id="IPR036191">
    <property type="entry name" value="RRF_sf"/>
</dbReference>
<dbReference type="EMBL" id="LBUX01000024">
    <property type="protein sequence ID" value="KKQ73822.1"/>
    <property type="molecule type" value="Genomic_DNA"/>
</dbReference>
<dbReference type="NCBIfam" id="TIGR00496">
    <property type="entry name" value="frr"/>
    <property type="match status" value="1"/>
</dbReference>
<dbReference type="PANTHER" id="PTHR20982:SF3">
    <property type="entry name" value="MITOCHONDRIAL RIBOSOME RECYCLING FACTOR PSEUDO 1"/>
    <property type="match status" value="1"/>
</dbReference>
<dbReference type="Pfam" id="PF01765">
    <property type="entry name" value="RRF"/>
    <property type="match status" value="1"/>
</dbReference>
<dbReference type="InterPro" id="IPR023584">
    <property type="entry name" value="Ribosome_recyc_fac_dom"/>
</dbReference>
<evidence type="ECO:0000313" key="5">
    <source>
        <dbReference type="EMBL" id="KKQ73822.1"/>
    </source>
</evidence>
<dbReference type="Gene3D" id="3.30.1360.40">
    <property type="match status" value="1"/>
</dbReference>
<dbReference type="FunFam" id="3.30.1360.40:FF:000001">
    <property type="entry name" value="Ribosome-recycling factor"/>
    <property type="match status" value="1"/>
</dbReference>
<comment type="function">
    <text evidence="3">Responsible for the release of ribosomes from messenger RNA at the termination of protein biosynthesis. May increase the efficiency of translation by recycling ribosomes from one round of translation to another.</text>
</comment>
<dbReference type="CDD" id="cd00520">
    <property type="entry name" value="RRF"/>
    <property type="match status" value="1"/>
</dbReference>
<evidence type="ECO:0000259" key="4">
    <source>
        <dbReference type="Pfam" id="PF01765"/>
    </source>
</evidence>
<comment type="similarity">
    <text evidence="1 3">Belongs to the RRF family.</text>
</comment>
<dbReference type="GO" id="GO:0005737">
    <property type="term" value="C:cytoplasm"/>
    <property type="evidence" value="ECO:0007669"/>
    <property type="project" value="UniProtKB-SubCell"/>
</dbReference>
<name>A0A0G0K4U2_9BACT</name>
<comment type="caution">
    <text evidence="5">The sequence shown here is derived from an EMBL/GenBank/DDBJ whole genome shotgun (WGS) entry which is preliminary data.</text>
</comment>
<sequence>MYQKLINNLRPKMDEVVEKLTESFRALRTGKANSALVENIAVNYYGSKVPLKQMANISTPDASLIVIQPWDNNSLGDVELAIQNSDIGLNPSSDGRSIRLSLPPMTADRREELVQMIHKNAEASRVVLRNLREESWKEIKKLESQKSITEDDRYAAEKDLNKLIEDYNSKINNAVVNKEKEIRTI</sequence>
<dbReference type="SUPFAM" id="SSF55194">
    <property type="entry name" value="Ribosome recycling factor, RRF"/>
    <property type="match status" value="1"/>
</dbReference>
<comment type="subcellular location">
    <subcellularLocation>
        <location evidence="3">Cytoplasm</location>
    </subcellularLocation>
</comment>
<accession>A0A0G0K4U2</accession>